<comment type="caution">
    <text evidence="1">The sequence shown here is derived from an EMBL/GenBank/DDBJ whole genome shotgun (WGS) entry which is preliminary data.</text>
</comment>
<feature type="non-terminal residue" evidence="1">
    <location>
        <position position="1"/>
    </location>
</feature>
<dbReference type="OrthoDB" id="37297at2759"/>
<dbReference type="AlphaFoldDB" id="A0A9P6R0T9"/>
<dbReference type="EMBL" id="JAAAIP010001631">
    <property type="protein sequence ID" value="KAG0305080.1"/>
    <property type="molecule type" value="Genomic_DNA"/>
</dbReference>
<organism evidence="1 2">
    <name type="scientific">Dissophora globulifera</name>
    <dbReference type="NCBI Taxonomy" id="979702"/>
    <lineage>
        <taxon>Eukaryota</taxon>
        <taxon>Fungi</taxon>
        <taxon>Fungi incertae sedis</taxon>
        <taxon>Mucoromycota</taxon>
        <taxon>Mortierellomycotina</taxon>
        <taxon>Mortierellomycetes</taxon>
        <taxon>Mortierellales</taxon>
        <taxon>Mortierellaceae</taxon>
        <taxon>Dissophora</taxon>
    </lineage>
</organism>
<gene>
    <name evidence="1" type="ORF">BGZ99_002216</name>
</gene>
<name>A0A9P6R0T9_9FUNG</name>
<reference evidence="1" key="1">
    <citation type="journal article" date="2020" name="Fungal Divers.">
        <title>Resolving the Mortierellaceae phylogeny through synthesis of multi-gene phylogenetics and phylogenomics.</title>
        <authorList>
            <person name="Vandepol N."/>
            <person name="Liber J."/>
            <person name="Desiro A."/>
            <person name="Na H."/>
            <person name="Kennedy M."/>
            <person name="Barry K."/>
            <person name="Grigoriev I.V."/>
            <person name="Miller A.N."/>
            <person name="O'Donnell K."/>
            <person name="Stajich J.E."/>
            <person name="Bonito G."/>
        </authorList>
    </citation>
    <scope>NUCLEOTIDE SEQUENCE</scope>
    <source>
        <strain evidence="1">REB-010B</strain>
    </source>
</reference>
<dbReference type="Gene3D" id="3.40.30.10">
    <property type="entry name" value="Glutaredoxin"/>
    <property type="match status" value="1"/>
</dbReference>
<proteinExistence type="predicted"/>
<evidence type="ECO:0000313" key="1">
    <source>
        <dbReference type="EMBL" id="KAG0305080.1"/>
    </source>
</evidence>
<accession>A0A9P6R0T9</accession>
<keyword evidence="2" id="KW-1185">Reference proteome</keyword>
<sequence>TGPLGNNVTEDIKYSVKLGRENRIHESPTVLWNGTIESSFSSDRTLDKWKEFFHSKVSP</sequence>
<evidence type="ECO:0000313" key="2">
    <source>
        <dbReference type="Proteomes" id="UP000738325"/>
    </source>
</evidence>
<protein>
    <submittedName>
        <fullName evidence="1">Uncharacterized protein</fullName>
    </submittedName>
</protein>
<dbReference type="Proteomes" id="UP000738325">
    <property type="component" value="Unassembled WGS sequence"/>
</dbReference>